<feature type="domain" description="MotA/TolQ/ExbB proton channel" evidence="8">
    <location>
        <begin position="134"/>
        <end position="250"/>
    </location>
</feature>
<keyword evidence="6" id="KW-0813">Transport</keyword>
<comment type="subcellular location">
    <subcellularLocation>
        <location evidence="1">Cell membrane</location>
        <topology evidence="1">Multi-pass membrane protein</topology>
    </subcellularLocation>
    <subcellularLocation>
        <location evidence="6">Membrane</location>
        <topology evidence="6">Multi-pass membrane protein</topology>
    </subcellularLocation>
</comment>
<evidence type="ECO:0000313" key="10">
    <source>
        <dbReference type="Proteomes" id="UP000606935"/>
    </source>
</evidence>
<dbReference type="PANTHER" id="PTHR30625:SF11">
    <property type="entry name" value="MOTA_TOLQ_EXBB PROTON CHANNEL DOMAIN-CONTAINING PROTEIN"/>
    <property type="match status" value="1"/>
</dbReference>
<keyword evidence="2" id="KW-1003">Cell membrane</keyword>
<dbReference type="RefSeq" id="WP_188699166.1">
    <property type="nucleotide sequence ID" value="NZ_BMLS01000009.1"/>
</dbReference>
<evidence type="ECO:0000256" key="1">
    <source>
        <dbReference type="ARBA" id="ARBA00004651"/>
    </source>
</evidence>
<evidence type="ECO:0000259" key="8">
    <source>
        <dbReference type="Pfam" id="PF01618"/>
    </source>
</evidence>
<keyword evidence="4 7" id="KW-1133">Transmembrane helix</keyword>
<feature type="transmembrane region" description="Helical" evidence="7">
    <location>
        <begin position="176"/>
        <end position="194"/>
    </location>
</feature>
<feature type="transmembrane region" description="Helical" evidence="7">
    <location>
        <begin position="214"/>
        <end position="235"/>
    </location>
</feature>
<gene>
    <name evidence="9" type="ORF">GCM10010982_39060</name>
</gene>
<evidence type="ECO:0000256" key="7">
    <source>
        <dbReference type="SAM" id="Phobius"/>
    </source>
</evidence>
<feature type="transmembrane region" description="Helical" evidence="7">
    <location>
        <begin position="71"/>
        <end position="88"/>
    </location>
</feature>
<keyword evidence="6" id="KW-0653">Protein transport</keyword>
<protein>
    <recommendedName>
        <fullName evidence="8">MotA/TolQ/ExbB proton channel domain-containing protein</fullName>
    </recommendedName>
</protein>
<comment type="caution">
    <text evidence="9">The sequence shown here is derived from an EMBL/GenBank/DDBJ whole genome shotgun (WGS) entry which is preliminary data.</text>
</comment>
<dbReference type="Pfam" id="PF01618">
    <property type="entry name" value="MotA_ExbB"/>
    <property type="match status" value="1"/>
</dbReference>
<organism evidence="9 10">
    <name type="scientific">Bowmanella pacifica</name>
    <dbReference type="NCBI Taxonomy" id="502051"/>
    <lineage>
        <taxon>Bacteria</taxon>
        <taxon>Pseudomonadati</taxon>
        <taxon>Pseudomonadota</taxon>
        <taxon>Gammaproteobacteria</taxon>
        <taxon>Alteromonadales</taxon>
        <taxon>Alteromonadaceae</taxon>
        <taxon>Bowmanella</taxon>
    </lineage>
</organism>
<dbReference type="AlphaFoldDB" id="A0A917Z4N1"/>
<evidence type="ECO:0000256" key="2">
    <source>
        <dbReference type="ARBA" id="ARBA00022475"/>
    </source>
</evidence>
<reference evidence="9" key="1">
    <citation type="journal article" date="2014" name="Int. J. Syst. Evol. Microbiol.">
        <title>Complete genome sequence of Corynebacterium casei LMG S-19264T (=DSM 44701T), isolated from a smear-ripened cheese.</title>
        <authorList>
            <consortium name="US DOE Joint Genome Institute (JGI-PGF)"/>
            <person name="Walter F."/>
            <person name="Albersmeier A."/>
            <person name="Kalinowski J."/>
            <person name="Ruckert C."/>
        </authorList>
    </citation>
    <scope>NUCLEOTIDE SEQUENCE</scope>
    <source>
        <strain evidence="9">CGMCC 1.7086</strain>
    </source>
</reference>
<comment type="similarity">
    <text evidence="6">Belongs to the exbB/tolQ family.</text>
</comment>
<accession>A0A917Z4N1</accession>
<dbReference type="Proteomes" id="UP000606935">
    <property type="component" value="Unassembled WGS sequence"/>
</dbReference>
<name>A0A917Z4N1_9ALTE</name>
<dbReference type="GO" id="GO:0017038">
    <property type="term" value="P:protein import"/>
    <property type="evidence" value="ECO:0007669"/>
    <property type="project" value="TreeGrafter"/>
</dbReference>
<evidence type="ECO:0000256" key="3">
    <source>
        <dbReference type="ARBA" id="ARBA00022692"/>
    </source>
</evidence>
<dbReference type="PANTHER" id="PTHR30625">
    <property type="entry name" value="PROTEIN TOLQ"/>
    <property type="match status" value="1"/>
</dbReference>
<evidence type="ECO:0000256" key="6">
    <source>
        <dbReference type="RuleBase" id="RU004057"/>
    </source>
</evidence>
<evidence type="ECO:0000256" key="4">
    <source>
        <dbReference type="ARBA" id="ARBA00022989"/>
    </source>
</evidence>
<keyword evidence="5 7" id="KW-0472">Membrane</keyword>
<dbReference type="EMBL" id="BMLS01000009">
    <property type="protein sequence ID" value="GGO74974.1"/>
    <property type="molecule type" value="Genomic_DNA"/>
</dbReference>
<dbReference type="GO" id="GO:0005886">
    <property type="term" value="C:plasma membrane"/>
    <property type="evidence" value="ECO:0007669"/>
    <property type="project" value="UniProtKB-SubCell"/>
</dbReference>
<evidence type="ECO:0000256" key="5">
    <source>
        <dbReference type="ARBA" id="ARBA00023136"/>
    </source>
</evidence>
<feature type="transmembrane region" description="Helical" evidence="7">
    <location>
        <begin position="9"/>
        <end position="30"/>
    </location>
</feature>
<dbReference type="InterPro" id="IPR050790">
    <property type="entry name" value="ExbB/TolQ_transport"/>
</dbReference>
<dbReference type="InterPro" id="IPR002898">
    <property type="entry name" value="MotA_ExbB_proton_chnl"/>
</dbReference>
<evidence type="ECO:0000313" key="9">
    <source>
        <dbReference type="EMBL" id="GGO74974.1"/>
    </source>
</evidence>
<reference evidence="9" key="2">
    <citation type="submission" date="2020-09" db="EMBL/GenBank/DDBJ databases">
        <authorList>
            <person name="Sun Q."/>
            <person name="Zhou Y."/>
        </authorList>
    </citation>
    <scope>NUCLEOTIDE SEQUENCE</scope>
    <source>
        <strain evidence="9">CGMCC 1.7086</strain>
    </source>
</reference>
<sequence length="266" mass="30085">MENRIPREFIYQLFSLLLAIILVHGTYVSLIRPKADALIQQQIELQSQGQTIQVQRSWYVVLKDFEQESCFILMLWACAIMGFKAWQLQGEKRMLSRHWLATEQGTTILPADAVNLCRPLQALPEKQQQLLTPRTLLSALQRFAATGDVTAAADAIKEQCDTESDRLDSELSLVRYIAWAIPSIGFIGTVRGIGEALGQAHKAIEGDITGVTQALGVAFNSTFIALLISIFIMFISHQLQLQQERVVTQTKRYADEHLLRWMKQLD</sequence>
<proteinExistence type="inferred from homology"/>
<keyword evidence="3 7" id="KW-0812">Transmembrane</keyword>
<keyword evidence="10" id="KW-1185">Reference proteome</keyword>